<dbReference type="Proteomes" id="UP000032120">
    <property type="component" value="Unassembled WGS sequence"/>
</dbReference>
<evidence type="ECO:0000313" key="2">
    <source>
        <dbReference type="Proteomes" id="UP000032120"/>
    </source>
</evidence>
<protein>
    <submittedName>
        <fullName evidence="1">Uncharacterized protein</fullName>
    </submittedName>
</protein>
<evidence type="ECO:0000313" key="1">
    <source>
        <dbReference type="EMBL" id="KIP52496.1"/>
    </source>
</evidence>
<dbReference type="AlphaFoldDB" id="A0A0D0HY54"/>
<comment type="caution">
    <text evidence="1">The sequence shown here is derived from an EMBL/GenBank/DDBJ whole genome shotgun (WGS) entry which is preliminary data.</text>
</comment>
<name>A0A0D0HY54_9MICO</name>
<gene>
    <name evidence="1" type="ORF">SD72_08885</name>
</gene>
<organism evidence="1 2">
    <name type="scientific">Leucobacter komagatae</name>
    <dbReference type="NCBI Taxonomy" id="55969"/>
    <lineage>
        <taxon>Bacteria</taxon>
        <taxon>Bacillati</taxon>
        <taxon>Actinomycetota</taxon>
        <taxon>Actinomycetes</taxon>
        <taxon>Micrococcales</taxon>
        <taxon>Microbacteriaceae</taxon>
        <taxon>Leucobacter</taxon>
    </lineage>
</organism>
<dbReference type="EMBL" id="JXSQ01000010">
    <property type="protein sequence ID" value="KIP52496.1"/>
    <property type="molecule type" value="Genomic_DNA"/>
</dbReference>
<reference evidence="1 2" key="1">
    <citation type="submission" date="2015-01" db="EMBL/GenBank/DDBJ databases">
        <title>Draft genome sequence of Leucobacter komagatae strain VKM ST2845.</title>
        <authorList>
            <person name="Karlyshev A.V."/>
            <person name="Kudryashova E.B."/>
        </authorList>
    </citation>
    <scope>NUCLEOTIDE SEQUENCE [LARGE SCALE GENOMIC DNA]</scope>
    <source>
        <strain evidence="1 2">VKM ST2845</strain>
    </source>
</reference>
<proteinExistence type="predicted"/>
<sequence>MEIFVEVWHELHRVIGGGVWHAECLAEHDEREKVVLGALFAGQRLPVRGVVELGESVTECAPAPSESCR</sequence>
<keyword evidence="2" id="KW-1185">Reference proteome</keyword>
<accession>A0A0D0HY54</accession>